<comment type="caution">
    <text evidence="7">The sequence shown here is derived from an EMBL/GenBank/DDBJ whole genome shotgun (WGS) entry which is preliminary data.</text>
</comment>
<dbReference type="Pfam" id="PF13445">
    <property type="entry name" value="zf-RING_UBOX"/>
    <property type="match status" value="1"/>
</dbReference>
<feature type="domain" description="RING-type" evidence="6">
    <location>
        <begin position="214"/>
        <end position="269"/>
    </location>
</feature>
<dbReference type="PANTHER" id="PTHR12109:SF3">
    <property type="entry name" value="RING FINGER PROTEIN 141"/>
    <property type="match status" value="1"/>
</dbReference>
<reference evidence="7 8" key="1">
    <citation type="submission" date="2019-01" db="EMBL/GenBank/DDBJ databases">
        <title>Genome sequencing of the rare red list fungi Fomitopsis rosea.</title>
        <authorList>
            <person name="Buettner E."/>
            <person name="Kellner H."/>
        </authorList>
    </citation>
    <scope>NUCLEOTIDE SEQUENCE [LARGE SCALE GENOMIC DNA]</scope>
    <source>
        <strain evidence="7 8">DSM 105464</strain>
    </source>
</reference>
<dbReference type="PANTHER" id="PTHR12109">
    <property type="entry name" value="RING FINGER PROTEIN 141-RELATED"/>
    <property type="match status" value="1"/>
</dbReference>
<dbReference type="PROSITE" id="PS50089">
    <property type="entry name" value="ZF_RING_2"/>
    <property type="match status" value="1"/>
</dbReference>
<dbReference type="EMBL" id="SEKV01001093">
    <property type="protein sequence ID" value="TFY51852.1"/>
    <property type="molecule type" value="Genomic_DNA"/>
</dbReference>
<evidence type="ECO:0000256" key="4">
    <source>
        <dbReference type="PROSITE-ProRule" id="PRU00175"/>
    </source>
</evidence>
<evidence type="ECO:0000256" key="5">
    <source>
        <dbReference type="SAM" id="MobiDB-lite"/>
    </source>
</evidence>
<feature type="compositionally biased region" description="Basic residues" evidence="5">
    <location>
        <begin position="96"/>
        <end position="105"/>
    </location>
</feature>
<dbReference type="InterPro" id="IPR001841">
    <property type="entry name" value="Znf_RING"/>
</dbReference>
<dbReference type="Gene3D" id="3.30.40.10">
    <property type="entry name" value="Zinc/RING finger domain, C3HC4 (zinc finger)"/>
    <property type="match status" value="1"/>
</dbReference>
<evidence type="ECO:0000256" key="1">
    <source>
        <dbReference type="ARBA" id="ARBA00022723"/>
    </source>
</evidence>
<organism evidence="7 8">
    <name type="scientific">Rhodofomes roseus</name>
    <dbReference type="NCBI Taxonomy" id="34475"/>
    <lineage>
        <taxon>Eukaryota</taxon>
        <taxon>Fungi</taxon>
        <taxon>Dikarya</taxon>
        <taxon>Basidiomycota</taxon>
        <taxon>Agaricomycotina</taxon>
        <taxon>Agaricomycetes</taxon>
        <taxon>Polyporales</taxon>
        <taxon>Rhodofomes</taxon>
    </lineage>
</organism>
<dbReference type="InterPro" id="IPR027370">
    <property type="entry name" value="Znf-RING_euk"/>
</dbReference>
<dbReference type="GO" id="GO:0008270">
    <property type="term" value="F:zinc ion binding"/>
    <property type="evidence" value="ECO:0007669"/>
    <property type="project" value="UniProtKB-KW"/>
</dbReference>
<feature type="non-terminal residue" evidence="7">
    <location>
        <position position="287"/>
    </location>
</feature>
<dbReference type="InterPro" id="IPR013083">
    <property type="entry name" value="Znf_RING/FYVE/PHD"/>
</dbReference>
<keyword evidence="1" id="KW-0479">Metal-binding</keyword>
<evidence type="ECO:0000256" key="3">
    <source>
        <dbReference type="ARBA" id="ARBA00022833"/>
    </source>
</evidence>
<feature type="compositionally biased region" description="Basic residues" evidence="5">
    <location>
        <begin position="62"/>
        <end position="72"/>
    </location>
</feature>
<accession>A0A4Y9XQ13</accession>
<sequence length="287" mass="29952">MSSTTSAISAGPSNAPTSGNSRKRALSDSEGTSDRENARTTHKRAKGTAVVSDAHRGGPNEKKRKRKRKRKHPAVEAADAPRPLPPPVVNMSSPKLPRKRSRSGAKKAAANTSVAGPSSRTMAAAHAMQDVPGIASSPTAKTASPELGSISPPSTATSLKGKEKASPTSPSAVSVATSALAVEVASLKAQLAAKTELSSKQGTLLSALHQSLTCQICLDPLHKPYALAPCGHIACHGCLIAWFQAPPADAHPHDVLPVLLRKKTCPHCRTVVRERPIEVWAVKDMVG</sequence>
<evidence type="ECO:0000256" key="2">
    <source>
        <dbReference type="ARBA" id="ARBA00022771"/>
    </source>
</evidence>
<gene>
    <name evidence="7" type="ORF">EVJ58_g10342</name>
</gene>
<dbReference type="SUPFAM" id="SSF57850">
    <property type="entry name" value="RING/U-box"/>
    <property type="match status" value="1"/>
</dbReference>
<dbReference type="GO" id="GO:0004842">
    <property type="term" value="F:ubiquitin-protein transferase activity"/>
    <property type="evidence" value="ECO:0007669"/>
    <property type="project" value="TreeGrafter"/>
</dbReference>
<dbReference type="Proteomes" id="UP000298390">
    <property type="component" value="Unassembled WGS sequence"/>
</dbReference>
<feature type="compositionally biased region" description="Polar residues" evidence="5">
    <location>
        <begin position="1"/>
        <end position="20"/>
    </location>
</feature>
<name>A0A4Y9XQ13_9APHY</name>
<evidence type="ECO:0000313" key="7">
    <source>
        <dbReference type="EMBL" id="TFY51852.1"/>
    </source>
</evidence>
<dbReference type="AlphaFoldDB" id="A0A4Y9XQ13"/>
<evidence type="ECO:0000313" key="8">
    <source>
        <dbReference type="Proteomes" id="UP000298390"/>
    </source>
</evidence>
<dbReference type="SMART" id="SM00184">
    <property type="entry name" value="RING"/>
    <property type="match status" value="1"/>
</dbReference>
<protein>
    <recommendedName>
        <fullName evidence="6">RING-type domain-containing protein</fullName>
    </recommendedName>
</protein>
<proteinExistence type="predicted"/>
<evidence type="ECO:0000259" key="6">
    <source>
        <dbReference type="PROSITE" id="PS50089"/>
    </source>
</evidence>
<dbReference type="STRING" id="34475.A0A4Y9XQ13"/>
<dbReference type="InterPro" id="IPR047126">
    <property type="entry name" value="RNF141-like"/>
</dbReference>
<feature type="region of interest" description="Disordered" evidence="5">
    <location>
        <begin position="1"/>
        <end position="171"/>
    </location>
</feature>
<keyword evidence="2 4" id="KW-0863">Zinc-finger</keyword>
<dbReference type="GO" id="GO:0051865">
    <property type="term" value="P:protein autoubiquitination"/>
    <property type="evidence" value="ECO:0007669"/>
    <property type="project" value="TreeGrafter"/>
</dbReference>
<feature type="compositionally biased region" description="Polar residues" evidence="5">
    <location>
        <begin position="111"/>
        <end position="121"/>
    </location>
</feature>
<keyword evidence="3" id="KW-0862">Zinc</keyword>